<organism evidence="1">
    <name type="scientific">uncultured marine virus</name>
    <dbReference type="NCBI Taxonomy" id="186617"/>
    <lineage>
        <taxon>Viruses</taxon>
        <taxon>environmental samples</taxon>
    </lineage>
</organism>
<sequence>MSLSSYASRLVISSTRSTEADVSTSSFVNQYCRTAPVDEFGSTPWIGTTLFVRRRALRGVRRR</sequence>
<dbReference type="EMBL" id="KR029603">
    <property type="protein sequence ID" value="AKH48385.1"/>
    <property type="molecule type" value="Genomic_DNA"/>
</dbReference>
<protein>
    <submittedName>
        <fullName evidence="1">Uncharacterized protein</fullName>
    </submittedName>
</protein>
<reference evidence="1" key="1">
    <citation type="journal article" date="2015" name="Front. Microbiol.">
        <title>Combining genomic sequencing methods to explore viral diversity and reveal potential virus-host interactions.</title>
        <authorList>
            <person name="Chow C.E."/>
            <person name="Winget D.M."/>
            <person name="White R.A.III."/>
            <person name="Hallam S.J."/>
            <person name="Suttle C.A."/>
        </authorList>
    </citation>
    <scope>NUCLEOTIDE SEQUENCE</scope>
    <source>
        <strain evidence="1">Oxic1_8</strain>
    </source>
</reference>
<evidence type="ECO:0000313" key="1">
    <source>
        <dbReference type="EMBL" id="AKH48385.1"/>
    </source>
</evidence>
<name>A0A0F7L923_9VIRU</name>
<accession>A0A0F7L923</accession>
<proteinExistence type="predicted"/>
<reference evidence="1" key="2">
    <citation type="submission" date="2015-03" db="EMBL/GenBank/DDBJ databases">
        <authorList>
            <person name="Chow C.-E.T."/>
            <person name="Winget D.M."/>
            <person name="White R.A.III."/>
            <person name="Hallam S.J."/>
            <person name="Suttle C.A."/>
        </authorList>
    </citation>
    <scope>NUCLEOTIDE SEQUENCE</scope>
    <source>
        <strain evidence="1">Oxic1_8</strain>
    </source>
</reference>